<keyword evidence="7" id="KW-1133">Transmembrane helix</keyword>
<dbReference type="GO" id="GO:0080008">
    <property type="term" value="C:Cul4-RING E3 ubiquitin ligase complex"/>
    <property type="evidence" value="ECO:0007669"/>
    <property type="project" value="TreeGrafter"/>
</dbReference>
<keyword evidence="5" id="KW-0539">Nucleus</keyword>
<dbReference type="GO" id="GO:0005634">
    <property type="term" value="C:nucleus"/>
    <property type="evidence" value="ECO:0007669"/>
    <property type="project" value="UniProtKB-SubCell"/>
</dbReference>
<dbReference type="Proteomes" id="UP001201812">
    <property type="component" value="Unassembled WGS sequence"/>
</dbReference>
<feature type="domain" description="Piezo TM1-24" evidence="8">
    <location>
        <begin position="1529"/>
        <end position="1591"/>
    </location>
</feature>
<dbReference type="EMBL" id="JAKKPZ010000013">
    <property type="protein sequence ID" value="KAI1714345.1"/>
    <property type="molecule type" value="Genomic_DNA"/>
</dbReference>
<dbReference type="InterPro" id="IPR033270">
    <property type="entry name" value="VPRBP/DCAF1"/>
</dbReference>
<dbReference type="SMART" id="SM00667">
    <property type="entry name" value="LisH"/>
    <property type="match status" value="1"/>
</dbReference>
<name>A0AAD4N464_9BILA</name>
<keyword evidence="7" id="KW-0812">Transmembrane</keyword>
<dbReference type="SUPFAM" id="SSF50978">
    <property type="entry name" value="WD40 repeat-like"/>
    <property type="match status" value="1"/>
</dbReference>
<dbReference type="PROSITE" id="PS50896">
    <property type="entry name" value="LISH"/>
    <property type="match status" value="1"/>
</dbReference>
<evidence type="ECO:0000259" key="8">
    <source>
        <dbReference type="Pfam" id="PF24871"/>
    </source>
</evidence>
<evidence type="ECO:0000256" key="3">
    <source>
        <dbReference type="ARBA" id="ARBA00008845"/>
    </source>
</evidence>
<proteinExistence type="inferred from homology"/>
<evidence type="ECO:0000313" key="10">
    <source>
        <dbReference type="Proteomes" id="UP001201812"/>
    </source>
</evidence>
<organism evidence="9 10">
    <name type="scientific">Ditylenchus destructor</name>
    <dbReference type="NCBI Taxonomy" id="166010"/>
    <lineage>
        <taxon>Eukaryota</taxon>
        <taxon>Metazoa</taxon>
        <taxon>Ecdysozoa</taxon>
        <taxon>Nematoda</taxon>
        <taxon>Chromadorea</taxon>
        <taxon>Rhabditida</taxon>
        <taxon>Tylenchina</taxon>
        <taxon>Tylenchomorpha</taxon>
        <taxon>Sphaerularioidea</taxon>
        <taxon>Anguinidae</taxon>
        <taxon>Anguininae</taxon>
        <taxon>Ditylenchus</taxon>
    </lineage>
</organism>
<evidence type="ECO:0000256" key="2">
    <source>
        <dbReference type="ARBA" id="ARBA00004906"/>
    </source>
</evidence>
<feature type="compositionally biased region" description="Polar residues" evidence="6">
    <location>
        <begin position="228"/>
        <end position="239"/>
    </location>
</feature>
<feature type="region of interest" description="Disordered" evidence="6">
    <location>
        <begin position="189"/>
        <end position="307"/>
    </location>
</feature>
<reference evidence="9" key="1">
    <citation type="submission" date="2022-01" db="EMBL/GenBank/DDBJ databases">
        <title>Genome Sequence Resource for Two Populations of Ditylenchus destructor, the Migratory Endoparasitic Phytonematode.</title>
        <authorList>
            <person name="Zhang H."/>
            <person name="Lin R."/>
            <person name="Xie B."/>
        </authorList>
    </citation>
    <scope>NUCLEOTIDE SEQUENCE</scope>
    <source>
        <strain evidence="9">BazhouSP</strain>
    </source>
</reference>
<protein>
    <submittedName>
        <fullName evidence="9">DDB1- and CUL4-associated factor like protein 1</fullName>
    </submittedName>
</protein>
<feature type="transmembrane region" description="Helical" evidence="7">
    <location>
        <begin position="1546"/>
        <end position="1566"/>
    </location>
</feature>
<evidence type="ECO:0000313" key="9">
    <source>
        <dbReference type="EMBL" id="KAI1714345.1"/>
    </source>
</evidence>
<dbReference type="InterPro" id="IPR056769">
    <property type="entry name" value="Piezo_TM1-24"/>
</dbReference>
<dbReference type="InterPro" id="IPR036322">
    <property type="entry name" value="WD40_repeat_dom_sf"/>
</dbReference>
<keyword evidence="7" id="KW-0472">Membrane</keyword>
<feature type="transmembrane region" description="Helical" evidence="7">
    <location>
        <begin position="1621"/>
        <end position="1637"/>
    </location>
</feature>
<evidence type="ECO:0000256" key="5">
    <source>
        <dbReference type="ARBA" id="ARBA00023242"/>
    </source>
</evidence>
<accession>A0AAD4N464</accession>
<evidence type="ECO:0000256" key="7">
    <source>
        <dbReference type="SAM" id="Phobius"/>
    </source>
</evidence>
<keyword evidence="4" id="KW-0833">Ubl conjugation pathway</keyword>
<dbReference type="PANTHER" id="PTHR13129:SF4">
    <property type="entry name" value="DDB1- AND CUL4-ASSOCIATED FACTOR 1"/>
    <property type="match status" value="1"/>
</dbReference>
<dbReference type="InterPro" id="IPR006594">
    <property type="entry name" value="LisH"/>
</dbReference>
<comment type="pathway">
    <text evidence="2">Protein modification; protein ubiquitination.</text>
</comment>
<gene>
    <name evidence="9" type="ORF">DdX_08438</name>
</gene>
<dbReference type="InterPro" id="IPR015943">
    <property type="entry name" value="WD40/YVTN_repeat-like_dom_sf"/>
</dbReference>
<sequence length="1716" mass="193449">MAEDMSMADDEVIEELSTLLEVWENEKDTASFDPDPLLLSVTEILEKSFNDYLMHNPDPMDKTHPMYLLPNCNFGHLLNLIFRNEEFINKLIISYVLTRDNLHRNIVAARLLLVLFSSNASEILSDEDSNSLLEELFRWAETSESRELRAYSFGLLGVAEGLPERRQHNQRLLPIALERLRTLFQQMLANNANPEDERKRVTINDPANGPTDFRTAFTLENSKDANQKKSVPASNSHPTSGGGDNRIRMNGVSLGKNPWDSGDFDSTDVCKITESKEKDDGHRKRQRSDTWVGNKESKRPKFGNQPVCLDKINGEVQRSSAQLKPSPNNFVSPTHENGPLGLGEDFFAASGGFSNSSWKNTMHAIVIGSAYKLYPLSVEMEQRLILQYVIHACSAGDTLSLLLEHRVLDLIGLYLGKDSCKDIRLLYDVLNLTSSLLEYRKFGWDFIAAQGVQKLLQVNRYSLAGTLVANCLGILSRDVDIFSHVCQLPDSILNELVDYALWLLDHSYESAREIIGIFFAHSLQFRAILERFDQRDGLRRLYNYIAGLAILHKTTEEIEDDPQADMLWSQSYLTIRSGVSAFRTYLSSHVFLRIEHMKRSQATRHIVGQIGVCPIPSAIPNGGHSHTKAMCLDAVSERECITYLIQTQCLLMSHHHNWRPIDDMRKLGVFRLLLVLLSKSRKPDSVRLVLEVKNAPTQGIGSVLEFAEGEWLDDPQIQKLALEVFINCVGAPAERGAGRGLHYKISCLSPGLLPAHLASSLPSTSQGASTSSSVQNMERRVFLDPSDILYVAWTCAQQNNAIMVLTTLLHIKEPPTDADLLREVACRALNGIVRHEPVRQILSKLPLISANELNSLMQEPVLLEKRQEHSRFCEQARLLIESVTQTKIVHEYPKDMTQEKLWKASVVAQTRIVYNEKELLQLMFQHLVDIGFKKTASQLQQEANLPNIPASRIPPTPTSLPRFPRQNELSFARTKGVDTPVRPSPLVGKGAMATPTTLLRRELSNGSASTSATTINNHLSTSSPQLPTESPKPAQVGTISTRTASSISTSLLNGISPKRLPLKFERPTSFATSSASGQFVAPQTAGTSNMPLGQFSLQVKPYKSLGEIVTEYFRKQHTACRNPVATCPPFSLFYPHRCPEPRLMYSAPSNLVKRVMSRSVPPYRCTSEMLKQADRRFVFSRFRYSKSFAEEDETFTCCNFSNDDEYIQIGNFTGDVFCYNIRTGQHISTSNCHHSYLTSIQQSKNGKLMLTSSGLMPPLSILWRMGPQNEPQEQLIEFPEETYVDFGHNRSSHHLVGTMRSKATVYDTETGMPIVRLYDETLANGYERNRACFDPYDELVLNDGILFDPRVGSTGRVVHKFDKLNSDISGLFHPKGSEVIINSEVWDLRTYRLLHTVPALNQCKVMFNSTANIIFGVVHMPPDVSDDFEPRFNAVYNSSFRTLDAGNYQVITTMDTKKQLHDFCPDHSDNFVALIEANPIMRDPNLCKLYEVGHNNFFDARPHPKEYTPAPFQTTGARSWQPPSSADIDGDSIERDESFIRSLSQLLHLVLSDFWILFVLAVLLYISVQQPVSTYRIVYMAMFLGFVNLFQESSATSNVTAHFGDWFGLTKSDSVFDLTKMHLGLIFLLCCKTIVHIRQFMHRNALRLEEPPKGILFPGIDRSMADKDLFHCALYMSNYFFYRFGVEIDDTIAAHYYNEKDMSARPSNANNAAISG</sequence>
<dbReference type="PANTHER" id="PTHR13129">
    <property type="entry name" value="VPRBP PROTEIN-RELATED"/>
    <property type="match status" value="1"/>
</dbReference>
<feature type="transmembrane region" description="Helical" evidence="7">
    <location>
        <begin position="1573"/>
        <end position="1590"/>
    </location>
</feature>
<feature type="compositionally biased region" description="Polar residues" evidence="6">
    <location>
        <begin position="1004"/>
        <end position="1028"/>
    </location>
</feature>
<evidence type="ECO:0000256" key="4">
    <source>
        <dbReference type="ARBA" id="ARBA00022786"/>
    </source>
</evidence>
<evidence type="ECO:0000256" key="1">
    <source>
        <dbReference type="ARBA" id="ARBA00004123"/>
    </source>
</evidence>
<dbReference type="Gene3D" id="2.130.10.10">
    <property type="entry name" value="YVTN repeat-like/Quinoprotein amine dehydrogenase"/>
    <property type="match status" value="1"/>
</dbReference>
<feature type="region of interest" description="Disordered" evidence="6">
    <location>
        <begin position="1002"/>
        <end position="1042"/>
    </location>
</feature>
<dbReference type="GO" id="GO:0016567">
    <property type="term" value="P:protein ubiquitination"/>
    <property type="evidence" value="ECO:0007669"/>
    <property type="project" value="InterPro"/>
</dbReference>
<feature type="compositionally biased region" description="Basic and acidic residues" evidence="6">
    <location>
        <begin position="271"/>
        <end position="282"/>
    </location>
</feature>
<dbReference type="Pfam" id="PF24871">
    <property type="entry name" value="Piezo_TM1-24"/>
    <property type="match status" value="1"/>
</dbReference>
<keyword evidence="10" id="KW-1185">Reference proteome</keyword>
<comment type="subcellular location">
    <subcellularLocation>
        <location evidence="1">Nucleus</location>
    </subcellularLocation>
</comment>
<evidence type="ECO:0000256" key="6">
    <source>
        <dbReference type="SAM" id="MobiDB-lite"/>
    </source>
</evidence>
<comment type="similarity">
    <text evidence="3">Belongs to the VPRBP/DCAF1 family.</text>
</comment>
<comment type="caution">
    <text evidence="9">The sequence shown here is derived from an EMBL/GenBank/DDBJ whole genome shotgun (WGS) entry which is preliminary data.</text>
</comment>